<gene>
    <name evidence="5" type="ordered locus">Calni_1147</name>
</gene>
<dbReference type="Gene3D" id="3.90.550.10">
    <property type="entry name" value="Spore Coat Polysaccharide Biosynthesis Protein SpsA, Chain A"/>
    <property type="match status" value="1"/>
</dbReference>
<dbReference type="InterPro" id="IPR001173">
    <property type="entry name" value="Glyco_trans_2-like"/>
</dbReference>
<dbReference type="GO" id="GO:0016757">
    <property type="term" value="F:glycosyltransferase activity"/>
    <property type="evidence" value="ECO:0007669"/>
    <property type="project" value="UniProtKB-KW"/>
</dbReference>
<dbReference type="InterPro" id="IPR029044">
    <property type="entry name" value="Nucleotide-diphossugar_trans"/>
</dbReference>
<comment type="similarity">
    <text evidence="1">Belongs to the glycosyltransferase 2 family.</text>
</comment>
<proteinExistence type="inferred from homology"/>
<dbReference type="Pfam" id="PF00535">
    <property type="entry name" value="Glycos_transf_2"/>
    <property type="match status" value="1"/>
</dbReference>
<dbReference type="STRING" id="768670.Calni_1147"/>
<dbReference type="KEGG" id="cni:Calni_1147"/>
<feature type="domain" description="Glycosyltransferase 2-like" evidence="4">
    <location>
        <begin position="5"/>
        <end position="163"/>
    </location>
</feature>
<dbReference type="OrthoDB" id="9786172at2"/>
<evidence type="ECO:0000256" key="1">
    <source>
        <dbReference type="ARBA" id="ARBA00006739"/>
    </source>
</evidence>
<protein>
    <submittedName>
        <fullName evidence="5">Glycosyl transferase family 2</fullName>
    </submittedName>
</protein>
<evidence type="ECO:0000256" key="3">
    <source>
        <dbReference type="ARBA" id="ARBA00022679"/>
    </source>
</evidence>
<dbReference type="EMBL" id="CP002347">
    <property type="protein sequence ID" value="ADR19057.1"/>
    <property type="molecule type" value="Genomic_DNA"/>
</dbReference>
<keyword evidence="6" id="KW-1185">Reference proteome</keyword>
<organism evidence="5 6">
    <name type="scientific">Calditerrivibrio nitroreducens (strain DSM 19672 / NBRC 101217 / Yu37-1)</name>
    <dbReference type="NCBI Taxonomy" id="768670"/>
    <lineage>
        <taxon>Bacteria</taxon>
        <taxon>Pseudomonadati</taxon>
        <taxon>Deferribacterota</taxon>
        <taxon>Deferribacteres</taxon>
        <taxon>Deferribacterales</taxon>
        <taxon>Calditerrivibrionaceae</taxon>
    </lineage>
</organism>
<evidence type="ECO:0000313" key="5">
    <source>
        <dbReference type="EMBL" id="ADR19057.1"/>
    </source>
</evidence>
<keyword evidence="2" id="KW-0328">Glycosyltransferase</keyword>
<dbReference type="SUPFAM" id="SSF53448">
    <property type="entry name" value="Nucleotide-diphospho-sugar transferases"/>
    <property type="match status" value="1"/>
</dbReference>
<reference key="1">
    <citation type="submission" date="2010-11" db="EMBL/GenBank/DDBJ databases">
        <title>The complete genome of chromosome of Calditerrivibrio nitroreducens DSM 19672.</title>
        <authorList>
            <consortium name="US DOE Joint Genome Institute (JGI-PGF)"/>
            <person name="Lucas S."/>
            <person name="Copeland A."/>
            <person name="Lapidus A."/>
            <person name="Bruce D."/>
            <person name="Goodwin L."/>
            <person name="Pitluck S."/>
            <person name="Kyrpides N."/>
            <person name="Mavromatis K."/>
            <person name="Ivanova N."/>
            <person name="Mikhailova N."/>
            <person name="Zeytun A."/>
            <person name="Brettin T."/>
            <person name="Detter J.C."/>
            <person name="Tapia R."/>
            <person name="Han C."/>
            <person name="Land M."/>
            <person name="Hauser L."/>
            <person name="Markowitz V."/>
            <person name="Cheng J.-F."/>
            <person name="Hugenholtz P."/>
            <person name="Woyke T."/>
            <person name="Wu D."/>
            <person name="Spring S."/>
            <person name="Schroeder M."/>
            <person name="Brambilla E."/>
            <person name="Klenk H.-P."/>
            <person name="Eisen J.A."/>
        </authorList>
    </citation>
    <scope>NUCLEOTIDE SEQUENCE [LARGE SCALE GENOMIC DNA]</scope>
    <source>
        <strain>DSM 19672</strain>
    </source>
</reference>
<dbReference type="InterPro" id="IPR050834">
    <property type="entry name" value="Glycosyltransf_2"/>
</dbReference>
<evidence type="ECO:0000259" key="4">
    <source>
        <dbReference type="Pfam" id="PF00535"/>
    </source>
</evidence>
<dbReference type="Proteomes" id="UP000007039">
    <property type="component" value="Chromosome"/>
</dbReference>
<accession>E4TIK9</accession>
<dbReference type="AlphaFoldDB" id="E4TIK9"/>
<sequence>MKAFSVLMSIYFREKSDYFNRAMQSIWDEQTVKPNEIVLVKDGQLGEELDNVIDIWKGKLHNILKIIPLRNNVGLGDALNIGLNYCSNEFVARMDTDDISLPNRFEKQLEVLENLNIDICSSWVSEFEDFEDNIKAIRMVPELHYNIVKYAKFRNPVNHPAVMMKKSSVLKAGGYKKMIFFEDYYLWVRMILSGAIFYNIQEVLVNMRGGKEQYRRRSGLKYAINEFYAQKEFLKLGFISRFEFIRNLIFRTSIRLMPHSLVGVAYRTLRKTKSNILRN</sequence>
<evidence type="ECO:0000256" key="2">
    <source>
        <dbReference type="ARBA" id="ARBA00022676"/>
    </source>
</evidence>
<name>E4TIK9_CALNY</name>
<dbReference type="eggNOG" id="COG1215">
    <property type="taxonomic scope" value="Bacteria"/>
</dbReference>
<dbReference type="HOGENOM" id="CLU_025996_0_9_0"/>
<dbReference type="PANTHER" id="PTHR43685">
    <property type="entry name" value="GLYCOSYLTRANSFERASE"/>
    <property type="match status" value="1"/>
</dbReference>
<evidence type="ECO:0000313" key="6">
    <source>
        <dbReference type="Proteomes" id="UP000007039"/>
    </source>
</evidence>
<keyword evidence="3 5" id="KW-0808">Transferase</keyword>
<reference evidence="5 6" key="2">
    <citation type="journal article" date="2011" name="Stand. Genomic Sci.">
        <title>Complete genome sequence of Calditerrivibrio nitroreducens type strain (Yu37-1).</title>
        <authorList>
            <person name="Pitluck S."/>
            <person name="Sikorski J."/>
            <person name="Zeytun A."/>
            <person name="Lapidus A."/>
            <person name="Nolan M."/>
            <person name="Lucas S."/>
            <person name="Hammon N."/>
            <person name="Deshpande S."/>
            <person name="Cheng J.F."/>
            <person name="Tapia R."/>
            <person name="Han C."/>
            <person name="Goodwin L."/>
            <person name="Liolios K."/>
            <person name="Pagani I."/>
            <person name="Ivanova N."/>
            <person name="Mavromatis K."/>
            <person name="Pati A."/>
            <person name="Chen A."/>
            <person name="Palaniappan K."/>
            <person name="Hauser L."/>
            <person name="Chang Y.J."/>
            <person name="Jeffries C.D."/>
            <person name="Detter J.C."/>
            <person name="Brambilla E."/>
            <person name="Djao O.D."/>
            <person name="Rohde M."/>
            <person name="Spring S."/>
            <person name="Goker M."/>
            <person name="Woyke T."/>
            <person name="Bristow J."/>
            <person name="Eisen J.A."/>
            <person name="Markowitz V."/>
            <person name="Hugenholtz P."/>
            <person name="Kyrpides N.C."/>
            <person name="Klenk H.P."/>
            <person name="Land M."/>
        </authorList>
    </citation>
    <scope>NUCLEOTIDE SEQUENCE [LARGE SCALE GENOMIC DNA]</scope>
    <source>
        <strain evidence="6">DSM 19672 / NBRC 101217 / Yu37-1</strain>
    </source>
</reference>
<dbReference type="PANTHER" id="PTHR43685:SF5">
    <property type="entry name" value="GLYCOSYLTRANSFERASE EPSE-RELATED"/>
    <property type="match status" value="1"/>
</dbReference>
<dbReference type="RefSeq" id="WP_013451269.1">
    <property type="nucleotide sequence ID" value="NC_014758.1"/>
</dbReference>
<dbReference type="CAZy" id="GT2">
    <property type="family name" value="Glycosyltransferase Family 2"/>
</dbReference>